<dbReference type="GO" id="GO:0008880">
    <property type="term" value="F:glucuronate isomerase activity"/>
    <property type="evidence" value="ECO:0007669"/>
    <property type="project" value="UniProtKB-EC"/>
</dbReference>
<dbReference type="InterPro" id="IPR003766">
    <property type="entry name" value="Uronate_isomerase"/>
</dbReference>
<dbReference type="Gene3D" id="3.20.20.140">
    <property type="entry name" value="Metal-dependent hydrolases"/>
    <property type="match status" value="1"/>
</dbReference>
<dbReference type="GO" id="GO:0042840">
    <property type="term" value="P:D-glucuronate catabolic process"/>
    <property type="evidence" value="ECO:0007669"/>
    <property type="project" value="TreeGrafter"/>
</dbReference>
<dbReference type="PANTHER" id="PTHR30068">
    <property type="entry name" value="URONATE ISOMERASE"/>
    <property type="match status" value="1"/>
</dbReference>
<dbReference type="PANTHER" id="PTHR30068:SF4">
    <property type="entry name" value="URONATE ISOMERASE"/>
    <property type="match status" value="1"/>
</dbReference>
<evidence type="ECO:0000256" key="3">
    <source>
        <dbReference type="ARBA" id="ARBA00008397"/>
    </source>
</evidence>
<dbReference type="InterPro" id="IPR032466">
    <property type="entry name" value="Metal_Hydrolase"/>
</dbReference>
<name>A0A4U9W869_SERFO</name>
<dbReference type="UniPathway" id="UPA00246"/>
<reference evidence="7" key="1">
    <citation type="submission" date="2019-05" db="EMBL/GenBank/DDBJ databases">
        <authorList>
            <consortium name="Pathogen Informatics"/>
        </authorList>
    </citation>
    <scope>NUCLEOTIDE SEQUENCE [LARGE SCALE GENOMIC DNA]</scope>
    <source>
        <strain evidence="7">NCTC12965</strain>
    </source>
</reference>
<proteinExistence type="inferred from homology"/>
<evidence type="ECO:0000256" key="6">
    <source>
        <dbReference type="ARBA" id="ARBA00023235"/>
    </source>
</evidence>
<dbReference type="Pfam" id="PF02614">
    <property type="entry name" value="UxaC"/>
    <property type="match status" value="1"/>
</dbReference>
<evidence type="ECO:0000313" key="7">
    <source>
        <dbReference type="EMBL" id="VTR55100.1"/>
    </source>
</evidence>
<comment type="catalytic activity">
    <reaction evidence="1">
        <text>D-glucuronate = D-fructuronate</text>
        <dbReference type="Rhea" id="RHEA:13049"/>
        <dbReference type="ChEBI" id="CHEBI:58720"/>
        <dbReference type="ChEBI" id="CHEBI:59863"/>
        <dbReference type="EC" id="5.3.1.12"/>
    </reaction>
</comment>
<sequence length="271" mass="30209">MGGNGAAYHWQTPCITGRTLELRRPFGITGKLLSPTTADEIWQRGNELLSQEAFSARGIMKQMKVKMVGTTDDPIDDLRHHQAIADDSSFDIKVLPSWRPDKAFNIEAAGFNDYMQQLEAAADTSISRFSDLCDALKKRLDHFAAHGCKVSDHALDVVMYGEADEATLDKILAQRLSGELPTQQQIAQFKTAVLLFLAAEYQRREWVQQYHIGALRNNNSRMFKTIGPDIGFDSINDQPVAESLSRLLDAQAKQGALPKTILYCLTHGITK</sequence>
<accession>A0A4U9W869</accession>
<evidence type="ECO:0000256" key="5">
    <source>
        <dbReference type="ARBA" id="ARBA00020555"/>
    </source>
</evidence>
<gene>
    <name evidence="7" type="primary">uxaC_2</name>
    <name evidence="7" type="ORF">NCTC12965_06888</name>
</gene>
<evidence type="ECO:0000256" key="1">
    <source>
        <dbReference type="ARBA" id="ARBA00001165"/>
    </source>
</evidence>
<evidence type="ECO:0000256" key="2">
    <source>
        <dbReference type="ARBA" id="ARBA00004892"/>
    </source>
</evidence>
<dbReference type="EC" id="5.3.1.12" evidence="4"/>
<protein>
    <recommendedName>
        <fullName evidence="5">Uronate isomerase</fullName>
        <ecNumber evidence="4">5.3.1.12</ecNumber>
    </recommendedName>
</protein>
<dbReference type="AlphaFoldDB" id="A0A4U9W869"/>
<dbReference type="GO" id="GO:0019698">
    <property type="term" value="P:D-galacturonate catabolic process"/>
    <property type="evidence" value="ECO:0007669"/>
    <property type="project" value="TreeGrafter"/>
</dbReference>
<evidence type="ECO:0000256" key="4">
    <source>
        <dbReference type="ARBA" id="ARBA00012546"/>
    </source>
</evidence>
<organism evidence="7">
    <name type="scientific">Serratia fonticola</name>
    <dbReference type="NCBI Taxonomy" id="47917"/>
    <lineage>
        <taxon>Bacteria</taxon>
        <taxon>Pseudomonadati</taxon>
        <taxon>Pseudomonadota</taxon>
        <taxon>Gammaproteobacteria</taxon>
        <taxon>Enterobacterales</taxon>
        <taxon>Yersiniaceae</taxon>
        <taxon>Serratia</taxon>
    </lineage>
</organism>
<comment type="similarity">
    <text evidence="3">Belongs to the metallo-dependent hydrolases superfamily. Uronate isomerase family.</text>
</comment>
<comment type="pathway">
    <text evidence="2">Carbohydrate metabolism; pentose and glucuronate interconversion.</text>
</comment>
<keyword evidence="6 7" id="KW-0413">Isomerase</keyword>
<dbReference type="EMBL" id="CABEEZ010000133">
    <property type="protein sequence ID" value="VTR55100.1"/>
    <property type="molecule type" value="Genomic_DNA"/>
</dbReference>
<dbReference type="SUPFAM" id="SSF51556">
    <property type="entry name" value="Metallo-dependent hydrolases"/>
    <property type="match status" value="1"/>
</dbReference>